<dbReference type="PROSITE" id="PS51025">
    <property type="entry name" value="PWI"/>
    <property type="match status" value="1"/>
</dbReference>
<dbReference type="InterPro" id="IPR052768">
    <property type="entry name" value="RBM25"/>
</dbReference>
<organism evidence="3 4">
    <name type="scientific">Steinernema carpocapsae</name>
    <name type="common">Entomopathogenic nematode</name>
    <dbReference type="NCBI Taxonomy" id="34508"/>
    <lineage>
        <taxon>Eukaryota</taxon>
        <taxon>Metazoa</taxon>
        <taxon>Ecdysozoa</taxon>
        <taxon>Nematoda</taxon>
        <taxon>Chromadorea</taxon>
        <taxon>Rhabditida</taxon>
        <taxon>Tylenchina</taxon>
        <taxon>Panagrolaimomorpha</taxon>
        <taxon>Strongyloidoidea</taxon>
        <taxon>Steinernematidae</taxon>
        <taxon>Steinernema</taxon>
    </lineage>
</organism>
<keyword evidence="4" id="KW-1185">Reference proteome</keyword>
<dbReference type="PANTHER" id="PTHR18806">
    <property type="entry name" value="RBM25 PROTEIN"/>
    <property type="match status" value="1"/>
</dbReference>
<dbReference type="GO" id="GO:0005681">
    <property type="term" value="C:spliceosomal complex"/>
    <property type="evidence" value="ECO:0007669"/>
    <property type="project" value="TreeGrafter"/>
</dbReference>
<dbReference type="FunFam" id="1.20.1390.10:FF:000004">
    <property type="entry name" value="RNA-binding motif protein 25"/>
    <property type="match status" value="1"/>
</dbReference>
<dbReference type="Proteomes" id="UP000298663">
    <property type="component" value="Unassembled WGS sequence"/>
</dbReference>
<dbReference type="GO" id="GO:0000381">
    <property type="term" value="P:regulation of alternative mRNA splicing, via spliceosome"/>
    <property type="evidence" value="ECO:0007669"/>
    <property type="project" value="TreeGrafter"/>
</dbReference>
<dbReference type="SUPFAM" id="SSF101233">
    <property type="entry name" value="PWI domain"/>
    <property type="match status" value="1"/>
</dbReference>
<comment type="caution">
    <text evidence="3">The sequence shown here is derived from an EMBL/GenBank/DDBJ whole genome shotgun (WGS) entry which is preliminary data.</text>
</comment>
<dbReference type="InterPro" id="IPR002483">
    <property type="entry name" value="PWI_dom"/>
</dbReference>
<dbReference type="Gene3D" id="1.20.1390.10">
    <property type="entry name" value="PWI domain"/>
    <property type="match status" value="1"/>
</dbReference>
<dbReference type="SMART" id="SM00311">
    <property type="entry name" value="PWI"/>
    <property type="match status" value="1"/>
</dbReference>
<evidence type="ECO:0000313" key="4">
    <source>
        <dbReference type="Proteomes" id="UP000298663"/>
    </source>
</evidence>
<sequence>MQAMTAEERKKMIRDLIERIPTQKDDLFAYPIEWEFVDEDLVKSRVRPWVTKKIVEYIGEEEASLVDFVCDKVMAKSPPTKLLKDIAMVLDEEAEIFVVKMWRLLIYESESKRLGIPRSMGS</sequence>
<reference evidence="3 4" key="2">
    <citation type="journal article" date="2019" name="G3 (Bethesda)">
        <title>Hybrid Assembly of the Genome of the Entomopathogenic Nematode Steinernema carpocapsae Identifies the X-Chromosome.</title>
        <authorList>
            <person name="Serra L."/>
            <person name="Macchietto M."/>
            <person name="Macias-Munoz A."/>
            <person name="McGill C.J."/>
            <person name="Rodriguez I.M."/>
            <person name="Rodriguez B."/>
            <person name="Murad R."/>
            <person name="Mortazavi A."/>
        </authorList>
    </citation>
    <scope>NUCLEOTIDE SEQUENCE [LARGE SCALE GENOMIC DNA]</scope>
    <source>
        <strain evidence="3 4">ALL</strain>
    </source>
</reference>
<dbReference type="STRING" id="34508.A0A4U5LNI4"/>
<evidence type="ECO:0000313" key="3">
    <source>
        <dbReference type="EMBL" id="TKR57446.1"/>
    </source>
</evidence>
<dbReference type="OrthoDB" id="6275295at2759"/>
<dbReference type="GO" id="GO:0006397">
    <property type="term" value="P:mRNA processing"/>
    <property type="evidence" value="ECO:0007669"/>
    <property type="project" value="UniProtKB-KW"/>
</dbReference>
<evidence type="ECO:0000256" key="1">
    <source>
        <dbReference type="ARBA" id="ARBA00022664"/>
    </source>
</evidence>
<dbReference type="PANTHER" id="PTHR18806:SF4">
    <property type="entry name" value="RNA-BINDING PROTEIN 25"/>
    <property type="match status" value="1"/>
</dbReference>
<dbReference type="EMBL" id="AZBU02000015">
    <property type="protein sequence ID" value="TKR57446.1"/>
    <property type="molecule type" value="Genomic_DNA"/>
</dbReference>
<feature type="domain" description="PWI" evidence="2">
    <location>
        <begin position="25"/>
        <end position="122"/>
    </location>
</feature>
<dbReference type="Pfam" id="PF01480">
    <property type="entry name" value="PWI"/>
    <property type="match status" value="1"/>
</dbReference>
<dbReference type="InterPro" id="IPR036483">
    <property type="entry name" value="PWI_dom_sf"/>
</dbReference>
<gene>
    <name evidence="3" type="ORF">L596_030712</name>
</gene>
<reference evidence="3 4" key="1">
    <citation type="journal article" date="2015" name="Genome Biol.">
        <title>Comparative genomics of Steinernema reveals deeply conserved gene regulatory networks.</title>
        <authorList>
            <person name="Dillman A.R."/>
            <person name="Macchietto M."/>
            <person name="Porter C.F."/>
            <person name="Rogers A."/>
            <person name="Williams B."/>
            <person name="Antoshechkin I."/>
            <person name="Lee M.M."/>
            <person name="Goodwin Z."/>
            <person name="Lu X."/>
            <person name="Lewis E.E."/>
            <person name="Goodrich-Blair H."/>
            <person name="Stock S.P."/>
            <person name="Adams B.J."/>
            <person name="Sternberg P.W."/>
            <person name="Mortazavi A."/>
        </authorList>
    </citation>
    <scope>NUCLEOTIDE SEQUENCE [LARGE SCALE GENOMIC DNA]</scope>
    <source>
        <strain evidence="3 4">ALL</strain>
    </source>
</reference>
<proteinExistence type="predicted"/>
<protein>
    <recommendedName>
        <fullName evidence="2">PWI domain-containing protein</fullName>
    </recommendedName>
</protein>
<name>A0A4U5LNI4_STECR</name>
<dbReference type="AlphaFoldDB" id="A0A4U5LNI4"/>
<evidence type="ECO:0000259" key="2">
    <source>
        <dbReference type="PROSITE" id="PS51025"/>
    </source>
</evidence>
<keyword evidence="1" id="KW-0507">mRNA processing</keyword>
<dbReference type="GO" id="GO:0003729">
    <property type="term" value="F:mRNA binding"/>
    <property type="evidence" value="ECO:0007669"/>
    <property type="project" value="TreeGrafter"/>
</dbReference>
<accession>A0A4U5LNI4</accession>